<keyword evidence="2" id="KW-1185">Reference proteome</keyword>
<evidence type="ECO:0008006" key="3">
    <source>
        <dbReference type="Google" id="ProtNLM"/>
    </source>
</evidence>
<proteinExistence type="predicted"/>
<dbReference type="AlphaFoldDB" id="A0A432XA19"/>
<evidence type="ECO:0000313" key="1">
    <source>
        <dbReference type="EMBL" id="RUO44160.1"/>
    </source>
</evidence>
<dbReference type="EMBL" id="PIPQ01000001">
    <property type="protein sequence ID" value="RUO44160.1"/>
    <property type="molecule type" value="Genomic_DNA"/>
</dbReference>
<protein>
    <recommendedName>
        <fullName evidence="3">YtkA-like domain-containing protein</fullName>
    </recommendedName>
</protein>
<name>A0A432XA19_9GAMM</name>
<gene>
    <name evidence="1" type="ORF">CWE15_03060</name>
</gene>
<reference evidence="1 2" key="1">
    <citation type="journal article" date="2011" name="Front. Microbiol.">
        <title>Genomic signatures of strain selection and enhancement in Bacillus atrophaeus var. globigii, a historical biowarfare simulant.</title>
        <authorList>
            <person name="Gibbons H.S."/>
            <person name="Broomall S.M."/>
            <person name="McNew L.A."/>
            <person name="Daligault H."/>
            <person name="Chapman C."/>
            <person name="Bruce D."/>
            <person name="Karavis M."/>
            <person name="Krepps M."/>
            <person name="McGregor P.A."/>
            <person name="Hong C."/>
            <person name="Park K.H."/>
            <person name="Akmal A."/>
            <person name="Feldman A."/>
            <person name="Lin J.S."/>
            <person name="Chang W.E."/>
            <person name="Higgs B.W."/>
            <person name="Demirev P."/>
            <person name="Lindquist J."/>
            <person name="Liem A."/>
            <person name="Fochler E."/>
            <person name="Read T.D."/>
            <person name="Tapia R."/>
            <person name="Johnson S."/>
            <person name="Bishop-Lilly K.A."/>
            <person name="Detter C."/>
            <person name="Han C."/>
            <person name="Sozhamannan S."/>
            <person name="Rosenzweig C.N."/>
            <person name="Skowronski E.W."/>
        </authorList>
    </citation>
    <scope>NUCLEOTIDE SEQUENCE [LARGE SCALE GENOMIC DNA]</scope>
    <source>
        <strain evidence="1 2">AIT1</strain>
    </source>
</reference>
<comment type="caution">
    <text evidence="1">The sequence shown here is derived from an EMBL/GenBank/DDBJ whole genome shotgun (WGS) entry which is preliminary data.</text>
</comment>
<dbReference type="Proteomes" id="UP000286976">
    <property type="component" value="Unassembled WGS sequence"/>
</dbReference>
<evidence type="ECO:0000313" key="2">
    <source>
        <dbReference type="Proteomes" id="UP000286976"/>
    </source>
</evidence>
<organism evidence="1 2">
    <name type="scientific">Aliidiomarina taiwanensis</name>
    <dbReference type="NCBI Taxonomy" id="946228"/>
    <lineage>
        <taxon>Bacteria</taxon>
        <taxon>Pseudomonadati</taxon>
        <taxon>Pseudomonadota</taxon>
        <taxon>Gammaproteobacteria</taxon>
        <taxon>Alteromonadales</taxon>
        <taxon>Idiomarinaceae</taxon>
        <taxon>Aliidiomarina</taxon>
    </lineage>
</organism>
<sequence>MGIIAAVFHVCGDKMHKINVYKAMGLAVVLSVSLVSCTKATLPSTEVAFCALGSIPSAQCQVQVGDQTISFFSTSPSMPEETDMTLFAQTPSEWTLNKAVMRGESMYMGEIPIVWTPQGDGRWQADLRIAACAHPGMVWRIDFDIETEAGHATTAIHFPVAAHGEASHHQH</sequence>
<accession>A0A432XA19</accession>